<evidence type="ECO:0000256" key="2">
    <source>
        <dbReference type="ARBA" id="ARBA00022840"/>
    </source>
</evidence>
<evidence type="ECO:0000256" key="3">
    <source>
        <dbReference type="PROSITE-ProRule" id="PRU10141"/>
    </source>
</evidence>
<keyword evidence="2 3" id="KW-0067">ATP-binding</keyword>
<feature type="region of interest" description="Disordered" evidence="4">
    <location>
        <begin position="719"/>
        <end position="1142"/>
    </location>
</feature>
<feature type="region of interest" description="Disordered" evidence="4">
    <location>
        <begin position="285"/>
        <end position="442"/>
    </location>
</feature>
<sequence length="1357" mass="144092">MNQKAILANAYNELGKELSSSKIRVVGNYTLGKVIGEGAYGKVRMGTHRLTSVRVAIKQIPKAMSASLTREIHHHRQLHHPHVTQMYEVIATESSIWIVTELCCGGELFDYLVEKGRLSEDETKVIFGQLCLAVGYLHDKGIVHRDLKLENVLLDERCRVKLGDFGFTREFERGALMETFCGTTGYASPEMLEGRKYLGPEVDIWSLGIILYCLLTGTLPFDDDDENLMRQKIIVGEFEDPEWLSIEARDLIKNILQQDPTKRLGIAQILAHAWFTAPTSTFADESSTSASHSAASESTSESNLFGDVYSSTPTTPDEPDFKGDVLSSGLEKARGIPRTPSELTIRKTDLETLHSKLSSGATQPAVPEEDENAGNASGSGSTSSPPQRMPSNLSISSKGPPTVLRTPARTKRRSVSSIPSSDPASSLGLEEALAEEDGEETEILTPDVPASLPSAQPGSNNTTFSFASLLSAPAPVIFSTPVERELLNSLSALGFDIAQIVHSVLTDACDASGAVWWMVRRGREKRVLEGDEIVMSPAAIDESAATGRAKGKRKATEKDGGYITANDIPGLANINERHVAVGVQTDPAYAHSQLVIQPRGTMGALPQLSFVPPTPTFPSSSTSATASSGVTAMRPLTPPPGTPSILSRSPMLSPAPSTLTMGESSGTSARSHPSTPAGSVKDGGREGKAGRKGRSGSVSIMQRATTALEAAGLVRKKSSEAFKEEREQKEREKEHKEKEKEKTSRDVERKGSAGTTEETRSSHGSMGPATASKLTKSPPLRPSKDHNPPSTPPPPSSDDLHHPQPVMGSPWVITGSRDSLSQQQSSHHGHGPTTPANSPGVDVRASVSTPNFGNGHGDEHTAGGSNSTGKAAGSHRNRANLLTAFRLWFNEDRKGKRKQNAGAGAAAERGAPAGGATHPPYNRNSSAPQAYPTTLVKRRTSGSGGAKFGRGHRQRPSASSRRSSSVNSRRSSITSVQMVVLDSPQVPGRRSFGSHTPNSDRGSRPSSIRSFSMQRHRKSPSASSAGSANFRTTSPIHKYHRRTGSGGSTRVVRHIQTTTTTTTGRPPHHRSNSGASSTHSPASSRPTSFYEQPGLQRSVSDVENFRTGSPFKSNSRPSSRARNSSGDESSRRGYTTTTTSTTFIAQKRSGAFTSPSFNGSIGRSSWKKSWGLEPPGWQSRTAHLPIEVLAMSPVSDVTTIRDVFSGGGRHGLGLGAVGVGSAGDESDWVDEDDDIPALAGGLGQTATSMSGSGSSSSHPSALETVTLSPAPRGHRPSKRTTNRSGGSGSASSSGGGAGGARQNSKGGQSPSISSTPLPVENAMYESVSSTGRRQLPAGRSGPAFRQPIQEEDEGEEE</sequence>
<organism evidence="6 7">
    <name type="scientific">Mycena metata</name>
    <dbReference type="NCBI Taxonomy" id="1033252"/>
    <lineage>
        <taxon>Eukaryota</taxon>
        <taxon>Fungi</taxon>
        <taxon>Dikarya</taxon>
        <taxon>Basidiomycota</taxon>
        <taxon>Agaricomycotina</taxon>
        <taxon>Agaricomycetes</taxon>
        <taxon>Agaricomycetidae</taxon>
        <taxon>Agaricales</taxon>
        <taxon>Marasmiineae</taxon>
        <taxon>Mycenaceae</taxon>
        <taxon>Mycena</taxon>
    </lineage>
</organism>
<feature type="compositionally biased region" description="Low complexity" evidence="4">
    <location>
        <begin position="1072"/>
        <end position="1088"/>
    </location>
</feature>
<accession>A0AAD7NMZ1</accession>
<name>A0AAD7NMZ1_9AGAR</name>
<dbReference type="PROSITE" id="PS00107">
    <property type="entry name" value="PROTEIN_KINASE_ATP"/>
    <property type="match status" value="1"/>
</dbReference>
<feature type="compositionally biased region" description="Low complexity" evidence="4">
    <location>
        <begin position="956"/>
        <end position="975"/>
    </location>
</feature>
<dbReference type="PANTHER" id="PTHR24346:SF110">
    <property type="entry name" value="NON-SPECIFIC SERINE_THREONINE PROTEIN KINASE"/>
    <property type="match status" value="1"/>
</dbReference>
<feature type="compositionally biased region" description="Polar residues" evidence="4">
    <location>
        <begin position="655"/>
        <end position="677"/>
    </location>
</feature>
<feature type="compositionally biased region" description="Acidic residues" evidence="4">
    <location>
        <begin position="1224"/>
        <end position="1235"/>
    </location>
</feature>
<feature type="compositionally biased region" description="Polar residues" evidence="4">
    <location>
        <begin position="1301"/>
        <end position="1316"/>
    </location>
</feature>
<dbReference type="InterPro" id="IPR008271">
    <property type="entry name" value="Ser/Thr_kinase_AS"/>
</dbReference>
<keyword evidence="7" id="KW-1185">Reference proteome</keyword>
<dbReference type="GO" id="GO:0035556">
    <property type="term" value="P:intracellular signal transduction"/>
    <property type="evidence" value="ECO:0007669"/>
    <property type="project" value="TreeGrafter"/>
</dbReference>
<feature type="compositionally biased region" description="Basic and acidic residues" evidence="4">
    <location>
        <begin position="719"/>
        <end position="761"/>
    </location>
</feature>
<dbReference type="CDD" id="cd14003">
    <property type="entry name" value="STKc_AMPK-like"/>
    <property type="match status" value="1"/>
</dbReference>
<feature type="compositionally biased region" description="Gly residues" evidence="4">
    <location>
        <begin position="1285"/>
        <end position="1299"/>
    </location>
</feature>
<dbReference type="PANTHER" id="PTHR24346">
    <property type="entry name" value="MAP/MICROTUBULE AFFINITY-REGULATING KINASE"/>
    <property type="match status" value="1"/>
</dbReference>
<dbReference type="InterPro" id="IPR011009">
    <property type="entry name" value="Kinase-like_dom_sf"/>
</dbReference>
<feature type="compositionally biased region" description="Polar residues" evidence="4">
    <location>
        <begin position="385"/>
        <end position="399"/>
    </location>
</feature>
<feature type="region of interest" description="Disordered" evidence="4">
    <location>
        <begin position="613"/>
        <end position="701"/>
    </location>
</feature>
<dbReference type="GO" id="GO:0004674">
    <property type="term" value="F:protein serine/threonine kinase activity"/>
    <property type="evidence" value="ECO:0007669"/>
    <property type="project" value="TreeGrafter"/>
</dbReference>
<dbReference type="PROSITE" id="PS50011">
    <property type="entry name" value="PROTEIN_KINASE_DOM"/>
    <property type="match status" value="1"/>
</dbReference>
<dbReference type="Proteomes" id="UP001215598">
    <property type="component" value="Unassembled WGS sequence"/>
</dbReference>
<dbReference type="SMART" id="SM00220">
    <property type="entry name" value="S_TKc"/>
    <property type="match status" value="1"/>
</dbReference>
<dbReference type="InterPro" id="IPR000719">
    <property type="entry name" value="Prot_kinase_dom"/>
</dbReference>
<dbReference type="GO" id="GO:0005524">
    <property type="term" value="F:ATP binding"/>
    <property type="evidence" value="ECO:0007669"/>
    <property type="project" value="UniProtKB-UniRule"/>
</dbReference>
<feature type="domain" description="Protein kinase" evidence="5">
    <location>
        <begin position="29"/>
        <end position="275"/>
    </location>
</feature>
<feature type="compositionally biased region" description="Low complexity" evidence="4">
    <location>
        <begin position="1248"/>
        <end position="1257"/>
    </location>
</feature>
<feature type="compositionally biased region" description="Low complexity" evidence="4">
    <location>
        <begin position="415"/>
        <end position="431"/>
    </location>
</feature>
<dbReference type="Gene3D" id="1.10.510.10">
    <property type="entry name" value="Transferase(Phosphotransferase) domain 1"/>
    <property type="match status" value="1"/>
</dbReference>
<dbReference type="PROSITE" id="PS00108">
    <property type="entry name" value="PROTEIN_KINASE_ST"/>
    <property type="match status" value="1"/>
</dbReference>
<feature type="compositionally biased region" description="Low complexity" evidence="4">
    <location>
        <begin position="617"/>
        <end position="628"/>
    </location>
</feature>
<evidence type="ECO:0000313" key="7">
    <source>
        <dbReference type="Proteomes" id="UP001215598"/>
    </source>
</evidence>
<feature type="compositionally biased region" description="Low complexity" evidence="4">
    <location>
        <begin position="901"/>
        <end position="916"/>
    </location>
</feature>
<feature type="compositionally biased region" description="Low complexity" evidence="4">
    <location>
        <begin position="1113"/>
        <end position="1124"/>
    </location>
</feature>
<reference evidence="6" key="1">
    <citation type="submission" date="2023-03" db="EMBL/GenBank/DDBJ databases">
        <title>Massive genome expansion in bonnet fungi (Mycena s.s.) driven by repeated elements and novel gene families across ecological guilds.</title>
        <authorList>
            <consortium name="Lawrence Berkeley National Laboratory"/>
            <person name="Harder C.B."/>
            <person name="Miyauchi S."/>
            <person name="Viragh M."/>
            <person name="Kuo A."/>
            <person name="Thoen E."/>
            <person name="Andreopoulos B."/>
            <person name="Lu D."/>
            <person name="Skrede I."/>
            <person name="Drula E."/>
            <person name="Henrissat B."/>
            <person name="Morin E."/>
            <person name="Kohler A."/>
            <person name="Barry K."/>
            <person name="LaButti K."/>
            <person name="Morin E."/>
            <person name="Salamov A."/>
            <person name="Lipzen A."/>
            <person name="Mereny Z."/>
            <person name="Hegedus B."/>
            <person name="Baldrian P."/>
            <person name="Stursova M."/>
            <person name="Weitz H."/>
            <person name="Taylor A."/>
            <person name="Grigoriev I.V."/>
            <person name="Nagy L.G."/>
            <person name="Martin F."/>
            <person name="Kauserud H."/>
        </authorList>
    </citation>
    <scope>NUCLEOTIDE SEQUENCE</scope>
    <source>
        <strain evidence="6">CBHHK182m</strain>
    </source>
</reference>
<keyword evidence="1 3" id="KW-0547">Nucleotide-binding</keyword>
<feature type="compositionally biased region" description="Low complexity" evidence="4">
    <location>
        <begin position="373"/>
        <end position="384"/>
    </location>
</feature>
<feature type="compositionally biased region" description="Polar residues" evidence="4">
    <location>
        <begin position="993"/>
        <end position="1013"/>
    </location>
</feature>
<dbReference type="FunFam" id="1.10.510.10:FF:000571">
    <property type="entry name" value="Maternal embryonic leucine zipper kinase"/>
    <property type="match status" value="1"/>
</dbReference>
<evidence type="ECO:0000256" key="1">
    <source>
        <dbReference type="ARBA" id="ARBA00022741"/>
    </source>
</evidence>
<dbReference type="Pfam" id="PF00069">
    <property type="entry name" value="Pkinase"/>
    <property type="match status" value="1"/>
</dbReference>
<feature type="compositionally biased region" description="Polar residues" evidence="4">
    <location>
        <begin position="1020"/>
        <end position="1035"/>
    </location>
</feature>
<feature type="compositionally biased region" description="Basic residues" evidence="4">
    <location>
        <begin position="1272"/>
        <end position="1281"/>
    </location>
</feature>
<proteinExistence type="predicted"/>
<evidence type="ECO:0000313" key="6">
    <source>
        <dbReference type="EMBL" id="KAJ7768255.1"/>
    </source>
</evidence>
<feature type="region of interest" description="Disordered" evidence="4">
    <location>
        <begin position="1221"/>
        <end position="1357"/>
    </location>
</feature>
<dbReference type="SUPFAM" id="SSF56112">
    <property type="entry name" value="Protein kinase-like (PK-like)"/>
    <property type="match status" value="1"/>
</dbReference>
<feature type="compositionally biased region" description="Acidic residues" evidence="4">
    <location>
        <begin position="432"/>
        <end position="442"/>
    </location>
</feature>
<feature type="compositionally biased region" description="Polar residues" evidence="4">
    <location>
        <begin position="922"/>
        <end position="932"/>
    </location>
</feature>
<feature type="binding site" evidence="3">
    <location>
        <position position="58"/>
    </location>
    <ligand>
        <name>ATP</name>
        <dbReference type="ChEBI" id="CHEBI:30616"/>
    </ligand>
</feature>
<evidence type="ECO:0000259" key="5">
    <source>
        <dbReference type="PROSITE" id="PS50011"/>
    </source>
</evidence>
<feature type="compositionally biased region" description="Low complexity" evidence="4">
    <location>
        <begin position="285"/>
        <end position="302"/>
    </location>
</feature>
<protein>
    <submittedName>
        <fullName evidence="6">Pkinase-domain-containing protein</fullName>
    </submittedName>
</protein>
<feature type="compositionally biased region" description="Basic and acidic residues" evidence="4">
    <location>
        <begin position="344"/>
        <end position="354"/>
    </location>
</feature>
<evidence type="ECO:0000256" key="4">
    <source>
        <dbReference type="SAM" id="MobiDB-lite"/>
    </source>
</evidence>
<dbReference type="GO" id="GO:0005737">
    <property type="term" value="C:cytoplasm"/>
    <property type="evidence" value="ECO:0007669"/>
    <property type="project" value="TreeGrafter"/>
</dbReference>
<dbReference type="InterPro" id="IPR017441">
    <property type="entry name" value="Protein_kinase_ATP_BS"/>
</dbReference>
<comment type="caution">
    <text evidence="6">The sequence shown here is derived from an EMBL/GenBank/DDBJ whole genome shotgun (WGS) entry which is preliminary data.</text>
</comment>
<gene>
    <name evidence="6" type="ORF">B0H16DRAFT_1661092</name>
</gene>
<dbReference type="EMBL" id="JARKIB010000020">
    <property type="protein sequence ID" value="KAJ7768255.1"/>
    <property type="molecule type" value="Genomic_DNA"/>
</dbReference>
<feature type="compositionally biased region" description="Polar residues" evidence="4">
    <location>
        <begin position="1095"/>
        <end position="1112"/>
    </location>
</feature>